<feature type="transmembrane region" description="Helical" evidence="8">
    <location>
        <begin position="12"/>
        <end position="28"/>
    </location>
</feature>
<evidence type="ECO:0000256" key="5">
    <source>
        <dbReference type="ARBA" id="ARBA00022692"/>
    </source>
</evidence>
<organism evidence="9 10">
    <name type="scientific">Salibacter halophilus</name>
    <dbReference type="NCBI Taxonomy" id="1803916"/>
    <lineage>
        <taxon>Bacteria</taxon>
        <taxon>Pseudomonadati</taxon>
        <taxon>Bacteroidota</taxon>
        <taxon>Flavobacteriia</taxon>
        <taxon>Flavobacteriales</taxon>
        <taxon>Salibacteraceae</taxon>
        <taxon>Salibacter</taxon>
    </lineage>
</organism>
<comment type="similarity">
    <text evidence="2">Belongs to the autoinducer-2 exporter (AI-2E) (TC 2.A.86) family.</text>
</comment>
<dbReference type="Proteomes" id="UP000435357">
    <property type="component" value="Unassembled WGS sequence"/>
</dbReference>
<evidence type="ECO:0000256" key="8">
    <source>
        <dbReference type="SAM" id="Phobius"/>
    </source>
</evidence>
<keyword evidence="5 8" id="KW-0812">Transmembrane</keyword>
<dbReference type="Pfam" id="PF01594">
    <property type="entry name" value="AI-2E_transport"/>
    <property type="match status" value="1"/>
</dbReference>
<keyword evidence="4" id="KW-1003">Cell membrane</keyword>
<sequence>MTNQFRERVKTYSHISIVLTFIVVFVIASKAFLIPLLFSLLLSIVLNPLLRKFEKLKIGRIFAIILVLLTATIVIGGIITYTIYQMNLLIEDLPSIQKKITSLFNSTVQQIESLIGVGYLQDLSIWENALGKAAPLFSNVISKVSSITSIGIQIPIYVFLIMLYKERFSEFLSHLWKNSDTARERTNELKGVIQNYVTGLSIVILILAILNSVGLFILGIRYALFFGIFSAILTVIPYFGNLIGGFFPFLIALVTKDSAWYAVGVVAVYAFVQFLEGNFITPKIMGGKISVNPLAALVSLIVGGQILGITGIILAIPVLGILKVTMQYSETLKPIVALIEDD</sequence>
<dbReference type="EMBL" id="WACR01000005">
    <property type="protein sequence ID" value="KAB1064474.1"/>
    <property type="molecule type" value="Genomic_DNA"/>
</dbReference>
<accession>A0A6N6M8Q4</accession>
<keyword evidence="3" id="KW-0813">Transport</keyword>
<evidence type="ECO:0000256" key="6">
    <source>
        <dbReference type="ARBA" id="ARBA00022989"/>
    </source>
</evidence>
<keyword evidence="6 8" id="KW-1133">Transmembrane helix</keyword>
<dbReference type="AlphaFoldDB" id="A0A6N6M8Q4"/>
<feature type="transmembrane region" description="Helical" evidence="8">
    <location>
        <begin position="34"/>
        <end position="50"/>
    </location>
</feature>
<protein>
    <submittedName>
        <fullName evidence="9">AI-2E family transporter</fullName>
    </submittedName>
</protein>
<evidence type="ECO:0000313" key="10">
    <source>
        <dbReference type="Proteomes" id="UP000435357"/>
    </source>
</evidence>
<gene>
    <name evidence="9" type="ORF">F3059_07195</name>
</gene>
<dbReference type="InterPro" id="IPR002549">
    <property type="entry name" value="AI-2E-like"/>
</dbReference>
<evidence type="ECO:0000256" key="4">
    <source>
        <dbReference type="ARBA" id="ARBA00022475"/>
    </source>
</evidence>
<keyword evidence="7 8" id="KW-0472">Membrane</keyword>
<dbReference type="RefSeq" id="WP_151167681.1">
    <property type="nucleotide sequence ID" value="NZ_WACR01000005.1"/>
</dbReference>
<evidence type="ECO:0000256" key="3">
    <source>
        <dbReference type="ARBA" id="ARBA00022448"/>
    </source>
</evidence>
<feature type="transmembrane region" description="Helical" evidence="8">
    <location>
        <begin position="62"/>
        <end position="84"/>
    </location>
</feature>
<feature type="transmembrane region" description="Helical" evidence="8">
    <location>
        <begin position="258"/>
        <end position="275"/>
    </location>
</feature>
<reference evidence="9 10" key="1">
    <citation type="submission" date="2019-09" db="EMBL/GenBank/DDBJ databases">
        <title>Genomes of Cryomorphaceae.</title>
        <authorList>
            <person name="Bowman J.P."/>
        </authorList>
    </citation>
    <scope>NUCLEOTIDE SEQUENCE [LARGE SCALE GENOMIC DNA]</scope>
    <source>
        <strain evidence="9 10">KCTC 52047</strain>
    </source>
</reference>
<comment type="caution">
    <text evidence="9">The sequence shown here is derived from an EMBL/GenBank/DDBJ whole genome shotgun (WGS) entry which is preliminary data.</text>
</comment>
<feature type="transmembrane region" description="Helical" evidence="8">
    <location>
        <begin position="193"/>
        <end position="218"/>
    </location>
</feature>
<proteinExistence type="inferred from homology"/>
<evidence type="ECO:0000256" key="7">
    <source>
        <dbReference type="ARBA" id="ARBA00023136"/>
    </source>
</evidence>
<dbReference type="GO" id="GO:0005886">
    <property type="term" value="C:plasma membrane"/>
    <property type="evidence" value="ECO:0007669"/>
    <property type="project" value="UniProtKB-SubCell"/>
</dbReference>
<comment type="subcellular location">
    <subcellularLocation>
        <location evidence="1">Cell membrane</location>
        <topology evidence="1">Multi-pass membrane protein</topology>
    </subcellularLocation>
</comment>
<feature type="transmembrane region" description="Helical" evidence="8">
    <location>
        <begin position="224"/>
        <end position="251"/>
    </location>
</feature>
<dbReference type="GO" id="GO:0055085">
    <property type="term" value="P:transmembrane transport"/>
    <property type="evidence" value="ECO:0007669"/>
    <property type="project" value="TreeGrafter"/>
</dbReference>
<feature type="transmembrane region" description="Helical" evidence="8">
    <location>
        <begin position="295"/>
        <end position="322"/>
    </location>
</feature>
<dbReference type="PANTHER" id="PTHR21716:SF53">
    <property type="entry name" value="PERMEASE PERM-RELATED"/>
    <property type="match status" value="1"/>
</dbReference>
<keyword evidence="10" id="KW-1185">Reference proteome</keyword>
<name>A0A6N6M8Q4_9FLAO</name>
<dbReference type="OrthoDB" id="9793390at2"/>
<feature type="transmembrane region" description="Helical" evidence="8">
    <location>
        <begin position="144"/>
        <end position="164"/>
    </location>
</feature>
<evidence type="ECO:0000313" key="9">
    <source>
        <dbReference type="EMBL" id="KAB1064474.1"/>
    </source>
</evidence>
<evidence type="ECO:0000256" key="1">
    <source>
        <dbReference type="ARBA" id="ARBA00004651"/>
    </source>
</evidence>
<dbReference type="PANTHER" id="PTHR21716">
    <property type="entry name" value="TRANSMEMBRANE PROTEIN"/>
    <property type="match status" value="1"/>
</dbReference>
<evidence type="ECO:0000256" key="2">
    <source>
        <dbReference type="ARBA" id="ARBA00009773"/>
    </source>
</evidence>